<dbReference type="GO" id="GO:0006368">
    <property type="term" value="P:transcription elongation by RNA polymerase II"/>
    <property type="evidence" value="ECO:0007669"/>
    <property type="project" value="InterPro"/>
</dbReference>
<reference evidence="1 2" key="1">
    <citation type="submission" date="2019-08" db="EMBL/GenBank/DDBJ databases">
        <authorList>
            <person name="Alioto T."/>
            <person name="Alioto T."/>
            <person name="Gomez Garrido J."/>
        </authorList>
    </citation>
    <scope>NUCLEOTIDE SEQUENCE [LARGE SCALE GENOMIC DNA]</scope>
</reference>
<keyword evidence="1" id="KW-0804">Transcription</keyword>
<dbReference type="AlphaFoldDB" id="A0A5E4M801"/>
<protein>
    <submittedName>
        <fullName evidence="1">DNA-directed RNA polymerase II subunit GRINL1</fullName>
    </submittedName>
</protein>
<dbReference type="Proteomes" id="UP000325440">
    <property type="component" value="Unassembled WGS sequence"/>
</dbReference>
<keyword evidence="1" id="KW-0240">DNA-directed RNA polymerase</keyword>
<dbReference type="GO" id="GO:0000428">
    <property type="term" value="C:DNA-directed RNA polymerase complex"/>
    <property type="evidence" value="ECO:0007669"/>
    <property type="project" value="UniProtKB-KW"/>
</dbReference>
<dbReference type="OrthoDB" id="2408655at2759"/>
<dbReference type="GO" id="GO:0005634">
    <property type="term" value="C:nucleus"/>
    <property type="evidence" value="ECO:0007669"/>
    <property type="project" value="InterPro"/>
</dbReference>
<dbReference type="InterPro" id="IPR026213">
    <property type="entry name" value="GRINL1"/>
</dbReference>
<sequence length="273" mass="31471">MFATKLKTNNENKVNFKDKTYAELQELLERQNKIINNKRFVDGLPDKGEKLKHFRAQLEIELDKHQIHKKLCEDMCLLNIGKDQLDTLEWTGKHIPSTLQMNTQPNVNNSDEDVLKMFVSHSGICQDKIIIKEIPEKPLIKPSDLIDEVSLDKSKLYIESQKFPEKLEPYAKNLCGRFDTNIPVSKRHILLNKPAKPNKSSTVKALSVSLAESVMLQHSQDNKLKIIKEENLKSRQMPKFDYSSYRESTIFNTIHSEDDSDSDISISSITEED</sequence>
<dbReference type="EMBL" id="CABPRJ010000053">
    <property type="protein sequence ID" value="VVC26934.1"/>
    <property type="molecule type" value="Genomic_DNA"/>
</dbReference>
<name>A0A5E4M801_9HEMI</name>
<dbReference type="PRINTS" id="PR02085">
    <property type="entry name" value="POLR2GRINL1"/>
</dbReference>
<accession>A0A5E4M801</accession>
<proteinExistence type="predicted"/>
<evidence type="ECO:0000313" key="1">
    <source>
        <dbReference type="EMBL" id="VVC26934.1"/>
    </source>
</evidence>
<dbReference type="Pfam" id="PF15328">
    <property type="entry name" value="GCOM2"/>
    <property type="match status" value="1"/>
</dbReference>
<dbReference type="GO" id="GO:0003711">
    <property type="term" value="F:transcription elongation factor activity"/>
    <property type="evidence" value="ECO:0007669"/>
    <property type="project" value="InterPro"/>
</dbReference>
<evidence type="ECO:0000313" key="2">
    <source>
        <dbReference type="Proteomes" id="UP000325440"/>
    </source>
</evidence>
<organism evidence="1 2">
    <name type="scientific">Cinara cedri</name>
    <dbReference type="NCBI Taxonomy" id="506608"/>
    <lineage>
        <taxon>Eukaryota</taxon>
        <taxon>Metazoa</taxon>
        <taxon>Ecdysozoa</taxon>
        <taxon>Arthropoda</taxon>
        <taxon>Hexapoda</taxon>
        <taxon>Insecta</taxon>
        <taxon>Pterygota</taxon>
        <taxon>Neoptera</taxon>
        <taxon>Paraneoptera</taxon>
        <taxon>Hemiptera</taxon>
        <taxon>Sternorrhyncha</taxon>
        <taxon>Aphidomorpha</taxon>
        <taxon>Aphidoidea</taxon>
        <taxon>Aphididae</taxon>
        <taxon>Lachninae</taxon>
        <taxon>Cinara</taxon>
    </lineage>
</organism>
<keyword evidence="2" id="KW-1185">Reference proteome</keyword>
<gene>
    <name evidence="1" type="ORF">CINCED_3A010068</name>
</gene>